<organism evidence="1 2">
    <name type="scientific">Bauhinia variegata</name>
    <name type="common">Purple orchid tree</name>
    <name type="synonym">Phanera variegata</name>
    <dbReference type="NCBI Taxonomy" id="167791"/>
    <lineage>
        <taxon>Eukaryota</taxon>
        <taxon>Viridiplantae</taxon>
        <taxon>Streptophyta</taxon>
        <taxon>Embryophyta</taxon>
        <taxon>Tracheophyta</taxon>
        <taxon>Spermatophyta</taxon>
        <taxon>Magnoliopsida</taxon>
        <taxon>eudicotyledons</taxon>
        <taxon>Gunneridae</taxon>
        <taxon>Pentapetalae</taxon>
        <taxon>rosids</taxon>
        <taxon>fabids</taxon>
        <taxon>Fabales</taxon>
        <taxon>Fabaceae</taxon>
        <taxon>Cercidoideae</taxon>
        <taxon>Cercideae</taxon>
        <taxon>Bauhiniinae</taxon>
        <taxon>Bauhinia</taxon>
    </lineage>
</organism>
<accession>A0ACB9PXE4</accession>
<name>A0ACB9PXE4_BAUVA</name>
<comment type="caution">
    <text evidence="1">The sequence shown here is derived from an EMBL/GenBank/DDBJ whole genome shotgun (WGS) entry which is preliminary data.</text>
</comment>
<gene>
    <name evidence="1" type="ORF">L6164_002349</name>
</gene>
<reference evidence="1 2" key="1">
    <citation type="journal article" date="2022" name="DNA Res.">
        <title>Chromosomal-level genome assembly of the orchid tree Bauhinia variegata (Leguminosae; Cercidoideae) supports the allotetraploid origin hypothesis of Bauhinia.</title>
        <authorList>
            <person name="Zhong Y."/>
            <person name="Chen Y."/>
            <person name="Zheng D."/>
            <person name="Pang J."/>
            <person name="Liu Y."/>
            <person name="Luo S."/>
            <person name="Meng S."/>
            <person name="Qian L."/>
            <person name="Wei D."/>
            <person name="Dai S."/>
            <person name="Zhou R."/>
        </authorList>
    </citation>
    <scope>NUCLEOTIDE SEQUENCE [LARGE SCALE GENOMIC DNA]</scope>
    <source>
        <strain evidence="1">BV-YZ2020</strain>
    </source>
</reference>
<sequence>MMQDASDECLNMEDASSRGYVEISTAAAILFAVVASCFLVIFYKLVARWFVEVLVVLLCVGAVSYLTLAVTPFGLGSLSTGQFCLDWSRCYWYCIDNNSSSDCPNTQSQGDD</sequence>
<dbReference type="EMBL" id="CM039427">
    <property type="protein sequence ID" value="KAI4353395.1"/>
    <property type="molecule type" value="Genomic_DNA"/>
</dbReference>
<protein>
    <submittedName>
        <fullName evidence="1">Uncharacterized protein</fullName>
    </submittedName>
</protein>
<proteinExistence type="predicted"/>
<keyword evidence="2" id="KW-1185">Reference proteome</keyword>
<evidence type="ECO:0000313" key="1">
    <source>
        <dbReference type="EMBL" id="KAI4353395.1"/>
    </source>
</evidence>
<evidence type="ECO:0000313" key="2">
    <source>
        <dbReference type="Proteomes" id="UP000828941"/>
    </source>
</evidence>
<dbReference type="Proteomes" id="UP000828941">
    <property type="component" value="Chromosome 2"/>
</dbReference>